<organism evidence="8 9">
    <name type="scientific">Pelagibacterium lacus</name>
    <dbReference type="NCBI Taxonomy" id="2282655"/>
    <lineage>
        <taxon>Bacteria</taxon>
        <taxon>Pseudomonadati</taxon>
        <taxon>Pseudomonadota</taxon>
        <taxon>Alphaproteobacteria</taxon>
        <taxon>Hyphomicrobiales</taxon>
        <taxon>Devosiaceae</taxon>
        <taxon>Pelagibacterium</taxon>
    </lineage>
</organism>
<keyword evidence="9" id="KW-1185">Reference proteome</keyword>
<evidence type="ECO:0000256" key="7">
    <source>
        <dbReference type="SAM" id="Phobius"/>
    </source>
</evidence>
<keyword evidence="7" id="KW-0812">Transmembrane</keyword>
<keyword evidence="4 6" id="KW-0175">Coiled coil</keyword>
<keyword evidence="7" id="KW-1133">Transmembrane helix</keyword>
<dbReference type="PANTHER" id="PTHR30563">
    <property type="entry name" value="DNA RECOMBINATION PROTEIN RMUC"/>
    <property type="match status" value="1"/>
</dbReference>
<name>A0A369W7S6_9HYPH</name>
<accession>A0A369W7S6</accession>
<comment type="similarity">
    <text evidence="2">Belongs to the RmuC family.</text>
</comment>
<reference evidence="9" key="1">
    <citation type="submission" date="2018-07" db="EMBL/GenBank/DDBJ databases">
        <authorList>
            <person name="Liu B.-T."/>
            <person name="Du Z."/>
        </authorList>
    </citation>
    <scope>NUCLEOTIDE SEQUENCE [LARGE SCALE GENOMIC DNA]</scope>
    <source>
        <strain evidence="9">XYN52</strain>
    </source>
</reference>
<keyword evidence="5" id="KW-0233">DNA recombination</keyword>
<proteinExistence type="inferred from homology"/>
<dbReference type="PANTHER" id="PTHR30563:SF0">
    <property type="entry name" value="DNA RECOMBINATION PROTEIN RMUC"/>
    <property type="match status" value="1"/>
</dbReference>
<evidence type="ECO:0000256" key="5">
    <source>
        <dbReference type="ARBA" id="ARBA00023172"/>
    </source>
</evidence>
<evidence type="ECO:0000256" key="6">
    <source>
        <dbReference type="SAM" id="Coils"/>
    </source>
</evidence>
<evidence type="ECO:0000256" key="4">
    <source>
        <dbReference type="ARBA" id="ARBA00023054"/>
    </source>
</evidence>
<dbReference type="EMBL" id="QQNH01000003">
    <property type="protein sequence ID" value="RDE10029.1"/>
    <property type="molecule type" value="Genomic_DNA"/>
</dbReference>
<evidence type="ECO:0000256" key="1">
    <source>
        <dbReference type="ARBA" id="ARBA00003416"/>
    </source>
</evidence>
<keyword evidence="7" id="KW-0472">Membrane</keyword>
<evidence type="ECO:0000313" key="8">
    <source>
        <dbReference type="EMBL" id="RDE10029.1"/>
    </source>
</evidence>
<evidence type="ECO:0000256" key="3">
    <source>
        <dbReference type="ARBA" id="ARBA00021840"/>
    </source>
</evidence>
<comment type="function">
    <text evidence="1">Involved in DNA recombination.</text>
</comment>
<dbReference type="AlphaFoldDB" id="A0A369W7S6"/>
<dbReference type="OrthoDB" id="370725at2"/>
<dbReference type="Proteomes" id="UP000253759">
    <property type="component" value="Unassembled WGS sequence"/>
</dbReference>
<feature type="transmembrane region" description="Helical" evidence="7">
    <location>
        <begin position="12"/>
        <end position="35"/>
    </location>
</feature>
<dbReference type="InterPro" id="IPR003798">
    <property type="entry name" value="DNA_recombination_RmuC"/>
</dbReference>
<feature type="coiled-coil region" evidence="6">
    <location>
        <begin position="106"/>
        <end position="157"/>
    </location>
</feature>
<dbReference type="RefSeq" id="WP_114644795.1">
    <property type="nucleotide sequence ID" value="NZ_QQNH01000003.1"/>
</dbReference>
<dbReference type="GO" id="GO:0006310">
    <property type="term" value="P:DNA recombination"/>
    <property type="evidence" value="ECO:0007669"/>
    <property type="project" value="UniProtKB-KW"/>
</dbReference>
<comment type="caution">
    <text evidence="8">The sequence shown here is derived from an EMBL/GenBank/DDBJ whole genome shotgun (WGS) entry which is preliminary data.</text>
</comment>
<dbReference type="Pfam" id="PF02646">
    <property type="entry name" value="RmuC"/>
    <property type="match status" value="1"/>
</dbReference>
<evidence type="ECO:0000256" key="2">
    <source>
        <dbReference type="ARBA" id="ARBA00009840"/>
    </source>
</evidence>
<sequence length="381" mass="41975">METVLFDIGGTPVTLAIALVLGLAVAVVGLVLILASQNRAAARREEQAAGDAAKAAEMERHMADMMRIQSEMTGRMQTMSEIFGNRTSDLARLLTERIDASSHRVNQSMTETRTKTEETLTKLNERLAVIDRAQTNIAQLSGEIVSLQSILANKQQRGAFGQGRMEAIIADGLASNGYSFQATLSNNSRPDALVHMPNGAPSLVIDAKFPLEAWQRLSEAETPEAVRAAMTGFRNDCTVHVRAIAEKYLIAGETQDTAFMFVPSESIFADLHERFEDVVQKAARARVVIVSPSLLMLSIQVIQALLRDVRMREQAHIIQKEVIALLADVNRLDERVGKLKSHFAQTQADVEQILISTGKVTRRGEKIEALEFEDERPSLID</sequence>
<gene>
    <name evidence="8" type="ORF">DVH29_03615</name>
</gene>
<protein>
    <recommendedName>
        <fullName evidence="3">DNA recombination protein RmuC homolog</fullName>
    </recommendedName>
</protein>
<evidence type="ECO:0000313" key="9">
    <source>
        <dbReference type="Proteomes" id="UP000253759"/>
    </source>
</evidence>